<dbReference type="GO" id="GO:0016020">
    <property type="term" value="C:membrane"/>
    <property type="evidence" value="ECO:0007669"/>
    <property type="project" value="UniProtKB-SubCell"/>
</dbReference>
<evidence type="ECO:0000313" key="5">
    <source>
        <dbReference type="EMBL" id="EMR70727.1"/>
    </source>
</evidence>
<dbReference type="OMA" id="FMISPIA"/>
<feature type="region of interest" description="Disordered" evidence="3">
    <location>
        <begin position="1"/>
        <end position="28"/>
    </location>
</feature>
<proteinExistence type="inferred from homology"/>
<dbReference type="Gene3D" id="1.20.1250.20">
    <property type="entry name" value="MFS general substrate transporter like domains"/>
    <property type="match status" value="2"/>
</dbReference>
<dbReference type="eggNOG" id="KOG2504">
    <property type="taxonomic scope" value="Eukaryota"/>
</dbReference>
<dbReference type="Proteomes" id="UP000012174">
    <property type="component" value="Unassembled WGS sequence"/>
</dbReference>
<feature type="transmembrane region" description="Helical" evidence="4">
    <location>
        <begin position="139"/>
        <end position="163"/>
    </location>
</feature>
<accession>M7T2F5</accession>
<evidence type="ECO:0000256" key="3">
    <source>
        <dbReference type="SAM" id="MobiDB-lite"/>
    </source>
</evidence>
<evidence type="ECO:0000256" key="4">
    <source>
        <dbReference type="SAM" id="Phobius"/>
    </source>
</evidence>
<feature type="transmembrane region" description="Helical" evidence="4">
    <location>
        <begin position="207"/>
        <end position="225"/>
    </location>
</feature>
<reference evidence="6" key="1">
    <citation type="journal article" date="2013" name="Genome Announc.">
        <title>Draft genome sequence of the grapevine dieback fungus Eutypa lata UCR-EL1.</title>
        <authorList>
            <person name="Blanco-Ulate B."/>
            <person name="Rolshausen P.E."/>
            <person name="Cantu D."/>
        </authorList>
    </citation>
    <scope>NUCLEOTIDE SEQUENCE [LARGE SCALE GENOMIC DNA]</scope>
    <source>
        <strain evidence="6">UCR-EL1</strain>
    </source>
</reference>
<name>M7T2F5_EUTLA</name>
<sequence>MSSSESLPSVKSVQSDFSTKEVTGDDTQSTPLDGGYGWGLCAGTGIGLICIPSIAILPQWFSKKISLANGICSAGAGIGGLIICFSTKGMLDSLGLAWSLRITAAVAFSVNLTAMLLIRSRDNQILLPAQGIFNFHLRSYHVLLLLGWSFVIMFGFITLMFSLSNYASTIGSSERDAAMVPAMLNLGAAIGRPVIGFASDYYGRVEVAGILTFTCGVLVFVLWIPTTTYGMLLLFAVVGGTILGIFWAVICPLATEVVGLKKLPAFLPIAWLSVVIPSAGKSRTI</sequence>
<dbReference type="PANTHER" id="PTHR11360:SF315">
    <property type="entry name" value="TRANSPORTER MCH2-RELATED"/>
    <property type="match status" value="1"/>
</dbReference>
<dbReference type="SUPFAM" id="SSF103473">
    <property type="entry name" value="MFS general substrate transporter"/>
    <property type="match status" value="1"/>
</dbReference>
<keyword evidence="6" id="KW-1185">Reference proteome</keyword>
<dbReference type="OrthoDB" id="2213137at2759"/>
<dbReference type="InterPro" id="IPR011701">
    <property type="entry name" value="MFS"/>
</dbReference>
<keyword evidence="4" id="KW-0812">Transmembrane</keyword>
<feature type="transmembrane region" description="Helical" evidence="4">
    <location>
        <begin position="178"/>
        <end position="195"/>
    </location>
</feature>
<dbReference type="AlphaFoldDB" id="M7T2F5"/>
<dbReference type="InterPro" id="IPR036259">
    <property type="entry name" value="MFS_trans_sf"/>
</dbReference>
<evidence type="ECO:0000256" key="1">
    <source>
        <dbReference type="ARBA" id="ARBA00004141"/>
    </source>
</evidence>
<dbReference type="InterPro" id="IPR050327">
    <property type="entry name" value="Proton-linked_MCT"/>
</dbReference>
<comment type="subcellular location">
    <subcellularLocation>
        <location evidence="1">Membrane</location>
        <topology evidence="1">Multi-pass membrane protein</topology>
    </subcellularLocation>
</comment>
<dbReference type="Pfam" id="PF07690">
    <property type="entry name" value="MFS_1"/>
    <property type="match status" value="1"/>
</dbReference>
<organism evidence="5 6">
    <name type="scientific">Eutypa lata (strain UCR-EL1)</name>
    <name type="common">Grapevine dieback disease fungus</name>
    <name type="synonym">Eutypa armeniacae</name>
    <dbReference type="NCBI Taxonomy" id="1287681"/>
    <lineage>
        <taxon>Eukaryota</taxon>
        <taxon>Fungi</taxon>
        <taxon>Dikarya</taxon>
        <taxon>Ascomycota</taxon>
        <taxon>Pezizomycotina</taxon>
        <taxon>Sordariomycetes</taxon>
        <taxon>Xylariomycetidae</taxon>
        <taxon>Xylariales</taxon>
        <taxon>Diatrypaceae</taxon>
        <taxon>Eutypa</taxon>
    </lineage>
</organism>
<feature type="transmembrane region" description="Helical" evidence="4">
    <location>
        <begin position="231"/>
        <end position="251"/>
    </location>
</feature>
<dbReference type="HOGENOM" id="CLU_976691_0_0_1"/>
<keyword evidence="4" id="KW-0472">Membrane</keyword>
<keyword evidence="4" id="KW-1133">Transmembrane helix</keyword>
<dbReference type="GO" id="GO:0022857">
    <property type="term" value="F:transmembrane transporter activity"/>
    <property type="evidence" value="ECO:0007669"/>
    <property type="project" value="InterPro"/>
</dbReference>
<dbReference type="PANTHER" id="PTHR11360">
    <property type="entry name" value="MONOCARBOXYLATE TRANSPORTER"/>
    <property type="match status" value="1"/>
</dbReference>
<evidence type="ECO:0000256" key="2">
    <source>
        <dbReference type="ARBA" id="ARBA00006727"/>
    </source>
</evidence>
<dbReference type="EMBL" id="KB705795">
    <property type="protein sequence ID" value="EMR70727.1"/>
    <property type="molecule type" value="Genomic_DNA"/>
</dbReference>
<evidence type="ECO:0000313" key="6">
    <source>
        <dbReference type="Proteomes" id="UP000012174"/>
    </source>
</evidence>
<feature type="transmembrane region" description="Helical" evidence="4">
    <location>
        <begin position="263"/>
        <end position="280"/>
    </location>
</feature>
<comment type="similarity">
    <text evidence="2">Belongs to the major facilitator superfamily. Monocarboxylate porter (TC 2.A.1.13) family.</text>
</comment>
<gene>
    <name evidence="5" type="ORF">UCREL1_2231</name>
</gene>
<protein>
    <submittedName>
        <fullName evidence="5">Putative mfs transporter protein</fullName>
    </submittedName>
</protein>
<feature type="compositionally biased region" description="Low complexity" evidence="3">
    <location>
        <begin position="1"/>
        <end position="15"/>
    </location>
</feature>
<feature type="transmembrane region" description="Helical" evidence="4">
    <location>
        <begin position="69"/>
        <end position="91"/>
    </location>
</feature>
<feature type="transmembrane region" description="Helical" evidence="4">
    <location>
        <begin position="36"/>
        <end position="57"/>
    </location>
</feature>
<dbReference type="KEGG" id="ela:UCREL1_2231"/>
<feature type="transmembrane region" description="Helical" evidence="4">
    <location>
        <begin position="97"/>
        <end position="118"/>
    </location>
</feature>